<evidence type="ECO:0000256" key="1">
    <source>
        <dbReference type="ARBA" id="ARBA00005725"/>
    </source>
</evidence>
<evidence type="ECO:0000259" key="4">
    <source>
        <dbReference type="Pfam" id="PF05368"/>
    </source>
</evidence>
<keyword evidence="6" id="KW-1185">Reference proteome</keyword>
<protein>
    <recommendedName>
        <fullName evidence="4">NmrA-like domain-containing protein</fullName>
    </recommendedName>
</protein>
<keyword evidence="2" id="KW-0521">NADP</keyword>
<comment type="similarity">
    <text evidence="1">Belongs to the NmrA-type oxidoreductase family. Isoflavone reductase subfamily.</text>
</comment>
<evidence type="ECO:0000256" key="2">
    <source>
        <dbReference type="ARBA" id="ARBA00022857"/>
    </source>
</evidence>
<dbReference type="AlphaFoldDB" id="A0A8H5GJ04"/>
<dbReference type="Proteomes" id="UP000559256">
    <property type="component" value="Unassembled WGS sequence"/>
</dbReference>
<organism evidence="5 6">
    <name type="scientific">Tetrapyrgos nigripes</name>
    <dbReference type="NCBI Taxonomy" id="182062"/>
    <lineage>
        <taxon>Eukaryota</taxon>
        <taxon>Fungi</taxon>
        <taxon>Dikarya</taxon>
        <taxon>Basidiomycota</taxon>
        <taxon>Agaricomycotina</taxon>
        <taxon>Agaricomycetes</taxon>
        <taxon>Agaricomycetidae</taxon>
        <taxon>Agaricales</taxon>
        <taxon>Marasmiineae</taxon>
        <taxon>Marasmiaceae</taxon>
        <taxon>Tetrapyrgos</taxon>
    </lineage>
</organism>
<dbReference type="InterPro" id="IPR008030">
    <property type="entry name" value="NmrA-like"/>
</dbReference>
<feature type="domain" description="NmrA-like" evidence="4">
    <location>
        <begin position="35"/>
        <end position="282"/>
    </location>
</feature>
<name>A0A8H5GJ04_9AGAR</name>
<dbReference type="PANTHER" id="PTHR47706:SF4">
    <property type="entry name" value="NMRA-LIKE DOMAIN-CONTAINING PROTEIN"/>
    <property type="match status" value="1"/>
</dbReference>
<sequence length="333" mass="37205">MFKWPFRRHILKISSRSRIGPTKPTISSYQPFQDMRVAIAGASTGVGWHIADSILTGGRHELTILSRHEIPEFSSRGAHVKIVSYETSAALVPVLSGIHTVISAIGDHSRSGNAQLTLVQAAAEAGVVRFIPSGWSAIDGGTEDTIELYRYQQPALDALQKSSMQWSHPENGIFLNYFATPTSGIGHLKPLKFWIDVENCTASIPGGGNTKLAYTRVEDVGVFIDKVLDVQEEWPKVLRFAGAVVTHNELVKIAEDVRGKKFEVTYLTKEQLRAKLVPDPPSIYVNMATQLSLALLEGRFTFEPNFNQVDMKFTSPEQFLREWWGKNLRWGRR</sequence>
<dbReference type="InterPro" id="IPR036291">
    <property type="entry name" value="NAD(P)-bd_dom_sf"/>
</dbReference>
<keyword evidence="3" id="KW-0560">Oxidoreductase</keyword>
<dbReference type="Pfam" id="PF05368">
    <property type="entry name" value="NmrA"/>
    <property type="match status" value="1"/>
</dbReference>
<dbReference type="Gene3D" id="3.90.25.10">
    <property type="entry name" value="UDP-galactose 4-epimerase, domain 1"/>
    <property type="match status" value="1"/>
</dbReference>
<accession>A0A8H5GJ04</accession>
<dbReference type="GO" id="GO:0016491">
    <property type="term" value="F:oxidoreductase activity"/>
    <property type="evidence" value="ECO:0007669"/>
    <property type="project" value="UniProtKB-KW"/>
</dbReference>
<dbReference type="SUPFAM" id="SSF51735">
    <property type="entry name" value="NAD(P)-binding Rossmann-fold domains"/>
    <property type="match status" value="1"/>
</dbReference>
<dbReference type="InterPro" id="IPR051609">
    <property type="entry name" value="NmrA/Isoflavone_reductase-like"/>
</dbReference>
<evidence type="ECO:0000313" key="6">
    <source>
        <dbReference type="Proteomes" id="UP000559256"/>
    </source>
</evidence>
<dbReference type="Gene3D" id="3.40.50.720">
    <property type="entry name" value="NAD(P)-binding Rossmann-like Domain"/>
    <property type="match status" value="1"/>
</dbReference>
<evidence type="ECO:0000256" key="3">
    <source>
        <dbReference type="ARBA" id="ARBA00023002"/>
    </source>
</evidence>
<evidence type="ECO:0000313" key="5">
    <source>
        <dbReference type="EMBL" id="KAF5365654.1"/>
    </source>
</evidence>
<proteinExistence type="inferred from homology"/>
<dbReference type="EMBL" id="JAACJM010000026">
    <property type="protein sequence ID" value="KAF5365654.1"/>
    <property type="molecule type" value="Genomic_DNA"/>
</dbReference>
<gene>
    <name evidence="5" type="ORF">D9758_003165</name>
</gene>
<comment type="caution">
    <text evidence="5">The sequence shown here is derived from an EMBL/GenBank/DDBJ whole genome shotgun (WGS) entry which is preliminary data.</text>
</comment>
<dbReference type="PANTHER" id="PTHR47706">
    <property type="entry name" value="NMRA-LIKE FAMILY PROTEIN"/>
    <property type="match status" value="1"/>
</dbReference>
<reference evidence="5 6" key="1">
    <citation type="journal article" date="2020" name="ISME J.">
        <title>Uncovering the hidden diversity of litter-decomposition mechanisms in mushroom-forming fungi.</title>
        <authorList>
            <person name="Floudas D."/>
            <person name="Bentzer J."/>
            <person name="Ahren D."/>
            <person name="Johansson T."/>
            <person name="Persson P."/>
            <person name="Tunlid A."/>
        </authorList>
    </citation>
    <scope>NUCLEOTIDE SEQUENCE [LARGE SCALE GENOMIC DNA]</scope>
    <source>
        <strain evidence="5 6">CBS 291.85</strain>
    </source>
</reference>
<dbReference type="OrthoDB" id="9974981at2759"/>